<dbReference type="EMBL" id="KV875103">
    <property type="protein sequence ID" value="OIW24607.1"/>
    <property type="molecule type" value="Genomic_DNA"/>
</dbReference>
<dbReference type="SUPFAM" id="SSF56112">
    <property type="entry name" value="Protein kinase-like (PK-like)"/>
    <property type="match status" value="1"/>
</dbReference>
<gene>
    <name evidence="2" type="ORF">CONLIGDRAFT_623515</name>
</gene>
<dbReference type="Gene3D" id="3.90.1200.10">
    <property type="match status" value="1"/>
</dbReference>
<keyword evidence="3" id="KW-1185">Reference proteome</keyword>
<dbReference type="AlphaFoldDB" id="A0A1J7IA97"/>
<protein>
    <recommendedName>
        <fullName evidence="1">Aminoglycoside phosphotransferase domain-containing protein</fullName>
    </recommendedName>
</protein>
<evidence type="ECO:0000259" key="1">
    <source>
        <dbReference type="Pfam" id="PF01636"/>
    </source>
</evidence>
<sequence>MAEQAEITKALSAQSLDDIGRFFAENKGVTQEKCNHFAARLLGLPVQPTLIQGTTSYTVMATGGGSAVVQFRSTKNLLNPRKLSLVKETYERFVPNHEPCGELNGVPAFKIDYVDGVSAFLAMKSLHAAGSQLLKVALMDFASFIALAWHNRPPELSETSTRNNTHTCLRADLELLYRGLPERFRPKVRSLLEELDGLFAADWPMVVTHGDLVENNMHFDPNTGSLKGIIDWNDAIVAPFGTSVVGIECLLGWYARKQRLWVDNAAELREGFWAELARAVGPGFDRGRVSTAAQIGLFRTYGLVMGERGKVAVQEGSLSLQYLEDLCYNPLARAKPRELGLGKGVAAAMSGEQCIT</sequence>
<dbReference type="Pfam" id="PF01636">
    <property type="entry name" value="APH"/>
    <property type="match status" value="1"/>
</dbReference>
<dbReference type="InterPro" id="IPR002575">
    <property type="entry name" value="Aminoglycoside_PTrfase"/>
</dbReference>
<feature type="domain" description="Aminoglycoside phosphotransferase" evidence="1">
    <location>
        <begin position="102"/>
        <end position="241"/>
    </location>
</feature>
<accession>A0A1J7IA97</accession>
<dbReference type="STRING" id="1408157.A0A1J7IA97"/>
<dbReference type="OrthoDB" id="5598852at2759"/>
<dbReference type="Proteomes" id="UP000182658">
    <property type="component" value="Unassembled WGS sequence"/>
</dbReference>
<proteinExistence type="predicted"/>
<organism evidence="2 3">
    <name type="scientific">Coniochaeta ligniaria NRRL 30616</name>
    <dbReference type="NCBI Taxonomy" id="1408157"/>
    <lineage>
        <taxon>Eukaryota</taxon>
        <taxon>Fungi</taxon>
        <taxon>Dikarya</taxon>
        <taxon>Ascomycota</taxon>
        <taxon>Pezizomycotina</taxon>
        <taxon>Sordariomycetes</taxon>
        <taxon>Sordariomycetidae</taxon>
        <taxon>Coniochaetales</taxon>
        <taxon>Coniochaetaceae</taxon>
        <taxon>Coniochaeta</taxon>
    </lineage>
</organism>
<evidence type="ECO:0000313" key="3">
    <source>
        <dbReference type="Proteomes" id="UP000182658"/>
    </source>
</evidence>
<name>A0A1J7IA97_9PEZI</name>
<dbReference type="InParanoid" id="A0A1J7IA97"/>
<evidence type="ECO:0000313" key="2">
    <source>
        <dbReference type="EMBL" id="OIW24607.1"/>
    </source>
</evidence>
<reference evidence="2 3" key="1">
    <citation type="submission" date="2016-10" db="EMBL/GenBank/DDBJ databases">
        <title>Draft genome sequence of Coniochaeta ligniaria NRRL30616, a lignocellulolytic fungus for bioabatement of inhibitors in plant biomass hydrolysates.</title>
        <authorList>
            <consortium name="DOE Joint Genome Institute"/>
            <person name="Jimenez D.J."/>
            <person name="Hector R.E."/>
            <person name="Riley R."/>
            <person name="Sun H."/>
            <person name="Grigoriev I.V."/>
            <person name="Van Elsas J.D."/>
            <person name="Nichols N.N."/>
        </authorList>
    </citation>
    <scope>NUCLEOTIDE SEQUENCE [LARGE SCALE GENOMIC DNA]</scope>
    <source>
        <strain evidence="2 3">NRRL 30616</strain>
    </source>
</reference>
<dbReference type="InterPro" id="IPR011009">
    <property type="entry name" value="Kinase-like_dom_sf"/>
</dbReference>